<organism evidence="1 2">
    <name type="scientific">Hungatella hathewayi</name>
    <dbReference type="NCBI Taxonomy" id="154046"/>
    <lineage>
        <taxon>Bacteria</taxon>
        <taxon>Bacillati</taxon>
        <taxon>Bacillota</taxon>
        <taxon>Clostridia</taxon>
        <taxon>Lachnospirales</taxon>
        <taxon>Lachnospiraceae</taxon>
        <taxon>Hungatella</taxon>
    </lineage>
</organism>
<sequence length="65" mass="7335">MQNFLKTLTSESKNAALPEEFNFFGKLIGSWKIDYIDNSNSRSIQGESAILISDETRMESAPYTV</sequence>
<evidence type="ECO:0000313" key="1">
    <source>
        <dbReference type="EMBL" id="RGC35070.1"/>
    </source>
</evidence>
<comment type="caution">
    <text evidence="1">The sequence shown here is derived from an EMBL/GenBank/DDBJ whole genome shotgun (WGS) entry which is preliminary data.</text>
</comment>
<dbReference type="Proteomes" id="UP000261111">
    <property type="component" value="Unassembled WGS sequence"/>
</dbReference>
<evidence type="ECO:0000313" key="2">
    <source>
        <dbReference type="Proteomes" id="UP000261111"/>
    </source>
</evidence>
<reference evidence="1 2" key="1">
    <citation type="submission" date="2018-08" db="EMBL/GenBank/DDBJ databases">
        <title>A genome reference for cultivated species of the human gut microbiota.</title>
        <authorList>
            <person name="Zou Y."/>
            <person name="Xue W."/>
            <person name="Luo G."/>
        </authorList>
    </citation>
    <scope>NUCLEOTIDE SEQUENCE [LARGE SCALE GENOMIC DNA]</scope>
    <source>
        <strain evidence="1 2">AF19-21</strain>
    </source>
</reference>
<name>A0A3E2X1K7_9FIRM</name>
<protein>
    <submittedName>
        <fullName evidence="1">Uncharacterized protein</fullName>
    </submittedName>
</protein>
<proteinExistence type="predicted"/>
<accession>A0A3E2X1K7</accession>
<gene>
    <name evidence="1" type="ORF">DWX41_02450</name>
</gene>
<dbReference type="AlphaFoldDB" id="A0A3E2X1K7"/>
<dbReference type="EMBL" id="QVIA01000002">
    <property type="protein sequence ID" value="RGC35070.1"/>
    <property type="molecule type" value="Genomic_DNA"/>
</dbReference>